<feature type="compositionally biased region" description="Low complexity" evidence="13">
    <location>
        <begin position="345"/>
        <end position="354"/>
    </location>
</feature>
<keyword evidence="11" id="KW-0862">Zinc</keyword>
<comment type="similarity">
    <text evidence="4">In the N-terminal section; belongs to the cytidine and deoxycytidylate deaminase family.</text>
</comment>
<feature type="domain" description="CMP/dCMP-type deaminase" evidence="14">
    <location>
        <begin position="23"/>
        <end position="148"/>
    </location>
</feature>
<proteinExistence type="inferred from homology"/>
<dbReference type="EMBL" id="CP053708">
    <property type="protein sequence ID" value="QKE92372.1"/>
    <property type="molecule type" value="Genomic_DNA"/>
</dbReference>
<dbReference type="Pfam" id="PF01872">
    <property type="entry name" value="RibD_C"/>
    <property type="match status" value="1"/>
</dbReference>
<dbReference type="Gene3D" id="3.40.430.10">
    <property type="entry name" value="Dihydrofolate Reductase, subunit A"/>
    <property type="match status" value="1"/>
</dbReference>
<dbReference type="GO" id="GO:0008835">
    <property type="term" value="F:diaminohydroxyphosphoribosylaminopyrimidine deaminase activity"/>
    <property type="evidence" value="ECO:0007669"/>
    <property type="project" value="UniProtKB-EC"/>
</dbReference>
<accession>A0A6M8HVG3</accession>
<dbReference type="CDD" id="cd01284">
    <property type="entry name" value="Riboflavin_deaminase-reductase"/>
    <property type="match status" value="1"/>
</dbReference>
<dbReference type="InterPro" id="IPR002734">
    <property type="entry name" value="RibDG_C"/>
</dbReference>
<keyword evidence="9" id="KW-0686">Riboflavin biosynthesis</keyword>
<comment type="function">
    <text evidence="1">Converts 2,5-diamino-6-(ribosylamino)-4(3h)-pyrimidinone 5'-phosphate into 5-amino-6-(ribosylamino)-2,4(1h,3h)-pyrimidinedione 5'-phosphate.</text>
</comment>
<dbReference type="GO" id="GO:0008703">
    <property type="term" value="F:5-amino-6-(5-phosphoribosylamino)uracil reductase activity"/>
    <property type="evidence" value="ECO:0007669"/>
    <property type="project" value="UniProtKB-EC"/>
</dbReference>
<dbReference type="GO" id="GO:0008270">
    <property type="term" value="F:zinc ion binding"/>
    <property type="evidence" value="ECO:0007669"/>
    <property type="project" value="InterPro"/>
</dbReference>
<evidence type="ECO:0000313" key="16">
    <source>
        <dbReference type="Proteomes" id="UP000500767"/>
    </source>
</evidence>
<keyword evidence="15" id="KW-0378">Hydrolase</keyword>
<evidence type="ECO:0000256" key="11">
    <source>
        <dbReference type="ARBA" id="ARBA00022833"/>
    </source>
</evidence>
<evidence type="ECO:0000256" key="8">
    <source>
        <dbReference type="ARBA" id="ARBA00019930"/>
    </source>
</evidence>
<dbReference type="PROSITE" id="PS00903">
    <property type="entry name" value="CYT_DCMP_DEAMINASES_1"/>
    <property type="match status" value="1"/>
</dbReference>
<dbReference type="NCBIfam" id="TIGR00326">
    <property type="entry name" value="eubact_ribD"/>
    <property type="match status" value="1"/>
</dbReference>
<comment type="pathway">
    <text evidence="3">Cofactor biosynthesis; riboflavin biosynthesis; 5-amino-6-(D-ribitylamino)uracil from GTP: step 3/4.</text>
</comment>
<dbReference type="InterPro" id="IPR004794">
    <property type="entry name" value="Eubact_RibD"/>
</dbReference>
<evidence type="ECO:0000256" key="13">
    <source>
        <dbReference type="SAM" id="MobiDB-lite"/>
    </source>
</evidence>
<evidence type="ECO:0000256" key="10">
    <source>
        <dbReference type="ARBA" id="ARBA00022723"/>
    </source>
</evidence>
<evidence type="ECO:0000313" key="15">
    <source>
        <dbReference type="EMBL" id="QKE92372.1"/>
    </source>
</evidence>
<dbReference type="UniPathway" id="UPA00275">
    <property type="reaction ID" value="UER00401"/>
</dbReference>
<dbReference type="AlphaFoldDB" id="A0A6M8HVG3"/>
<comment type="similarity">
    <text evidence="5">In the C-terminal section; belongs to the HTP reductase family.</text>
</comment>
<feature type="region of interest" description="Disordered" evidence="13">
    <location>
        <begin position="1"/>
        <end position="24"/>
    </location>
</feature>
<dbReference type="EC" id="1.1.1.193" evidence="7"/>
<dbReference type="InterPro" id="IPR016192">
    <property type="entry name" value="APOBEC/CMP_deaminase_Zn-bd"/>
</dbReference>
<evidence type="ECO:0000256" key="3">
    <source>
        <dbReference type="ARBA" id="ARBA00004910"/>
    </source>
</evidence>
<dbReference type="PROSITE" id="PS51747">
    <property type="entry name" value="CYT_DCMP_DEAMINASES_2"/>
    <property type="match status" value="1"/>
</dbReference>
<dbReference type="InterPro" id="IPR016193">
    <property type="entry name" value="Cytidine_deaminase-like"/>
</dbReference>
<feature type="compositionally biased region" description="Polar residues" evidence="13">
    <location>
        <begin position="355"/>
        <end position="365"/>
    </location>
</feature>
<evidence type="ECO:0000256" key="1">
    <source>
        <dbReference type="ARBA" id="ARBA00002151"/>
    </source>
</evidence>
<evidence type="ECO:0000256" key="12">
    <source>
        <dbReference type="ARBA" id="ARBA00023268"/>
    </source>
</evidence>
<dbReference type="Proteomes" id="UP000500767">
    <property type="component" value="Chromosome"/>
</dbReference>
<evidence type="ECO:0000256" key="9">
    <source>
        <dbReference type="ARBA" id="ARBA00022619"/>
    </source>
</evidence>
<keyword evidence="16" id="KW-1185">Reference proteome</keyword>
<evidence type="ECO:0000256" key="5">
    <source>
        <dbReference type="ARBA" id="ARBA00007417"/>
    </source>
</evidence>
<evidence type="ECO:0000256" key="2">
    <source>
        <dbReference type="ARBA" id="ARBA00004882"/>
    </source>
</evidence>
<gene>
    <name evidence="15" type="primary">ribD</name>
    <name evidence="15" type="ORF">HN018_01910</name>
</gene>
<dbReference type="Pfam" id="PF00383">
    <property type="entry name" value="dCMP_cyt_deam_1"/>
    <property type="match status" value="1"/>
</dbReference>
<protein>
    <recommendedName>
        <fullName evidence="8">Riboflavin biosynthesis protein RibD</fullName>
        <ecNumber evidence="7">1.1.1.193</ecNumber>
        <ecNumber evidence="6">3.5.4.26</ecNumber>
    </recommendedName>
</protein>
<reference evidence="15 16" key="1">
    <citation type="journal article" date="2014" name="World J. Microbiol. Biotechnol.">
        <title>Biodiversity and physiological characteristics of Antarctic and Arctic lichens-associated bacteria.</title>
        <authorList>
            <person name="Lee Y.M."/>
            <person name="Kim E.H."/>
            <person name="Lee H.K."/>
            <person name="Hong S.G."/>
        </authorList>
    </citation>
    <scope>NUCLEOTIDE SEQUENCE [LARGE SCALE GENOMIC DNA]</scope>
    <source>
        <strain evidence="15 16">PAMC 26569</strain>
    </source>
</reference>
<sequence length="365" mass="38188">MLAAPLSRPPPLGPGSDASQRPPGVEAGFRAAIEAACAFIGATTPNPPVGCAILDATGRVLVAAAHQRAGGSHAEAQALRLLEQAGLTAQAAALVVTLEPCNHTGRTGPCTEAILASPVRTVWIGSADPNPLVTGHGAERLRDAGIAVHMLNGPDDALSRACQALIAPFRCRAITGHPWITVKQALDASGSMIPPRGASTFTSSASLRLAHRLRRCTDAIITGTGTILADDPSFTVRHLPDHPGRRRILAILGRGDRVSAETIQAAGARGFDVRSIRSLDEVLPTLGEAGVMWAMVEAGPSVLASLREAGLWDDWLTITQADPTRHDPVDRLDVSLSPRRAGEVSPLSLLPELSDTSNTQWDDDA</sequence>
<keyword evidence="12" id="KW-0511">Multifunctional enzyme</keyword>
<keyword evidence="10" id="KW-0479">Metal-binding</keyword>
<dbReference type="EC" id="3.5.4.26" evidence="6"/>
<dbReference type="RefSeq" id="WP_171836192.1">
    <property type="nucleotide sequence ID" value="NZ_CP053708.1"/>
</dbReference>
<dbReference type="KEGG" id="lck:HN018_01910"/>
<dbReference type="InterPro" id="IPR024072">
    <property type="entry name" value="DHFR-like_dom_sf"/>
</dbReference>
<evidence type="ECO:0000256" key="7">
    <source>
        <dbReference type="ARBA" id="ARBA00013173"/>
    </source>
</evidence>
<evidence type="ECO:0000259" key="14">
    <source>
        <dbReference type="PROSITE" id="PS51747"/>
    </source>
</evidence>
<dbReference type="SUPFAM" id="SSF53927">
    <property type="entry name" value="Cytidine deaminase-like"/>
    <property type="match status" value="1"/>
</dbReference>
<dbReference type="InterPro" id="IPR002125">
    <property type="entry name" value="CMP_dCMP_dom"/>
</dbReference>
<feature type="region of interest" description="Disordered" evidence="13">
    <location>
        <begin position="342"/>
        <end position="365"/>
    </location>
</feature>
<dbReference type="Gene3D" id="3.40.140.10">
    <property type="entry name" value="Cytidine Deaminase, domain 2"/>
    <property type="match status" value="1"/>
</dbReference>
<keyword evidence="15" id="KW-0560">Oxidoreductase</keyword>
<comment type="pathway">
    <text evidence="2">Cofactor biosynthesis; riboflavin biosynthesis; 5-amino-6-(D-ribitylamino)uracil from GTP: step 2/4.</text>
</comment>
<name>A0A6M8HVG3_9PROT</name>
<organism evidence="15 16">
    <name type="scientific">Lichenicola cladoniae</name>
    <dbReference type="NCBI Taxonomy" id="1484109"/>
    <lineage>
        <taxon>Bacteria</taxon>
        <taxon>Pseudomonadati</taxon>
        <taxon>Pseudomonadota</taxon>
        <taxon>Alphaproteobacteria</taxon>
        <taxon>Acetobacterales</taxon>
        <taxon>Acetobacteraceae</taxon>
        <taxon>Lichenicola</taxon>
    </lineage>
</organism>
<evidence type="ECO:0000256" key="6">
    <source>
        <dbReference type="ARBA" id="ARBA00012766"/>
    </source>
</evidence>
<dbReference type="SUPFAM" id="SSF53597">
    <property type="entry name" value="Dihydrofolate reductase-like"/>
    <property type="match status" value="1"/>
</dbReference>
<dbReference type="GO" id="GO:0009231">
    <property type="term" value="P:riboflavin biosynthetic process"/>
    <property type="evidence" value="ECO:0007669"/>
    <property type="project" value="UniProtKB-UniPathway"/>
</dbReference>
<evidence type="ECO:0000256" key="4">
    <source>
        <dbReference type="ARBA" id="ARBA00005259"/>
    </source>
</evidence>